<dbReference type="AlphaFoldDB" id="A0A6I8NX86"/>
<evidence type="ECO:0000259" key="5">
    <source>
        <dbReference type="PROSITE" id="PS51634"/>
    </source>
</evidence>
<feature type="region of interest" description="Disordered" evidence="4">
    <location>
        <begin position="379"/>
        <end position="402"/>
    </location>
</feature>
<dbReference type="InterPro" id="IPR028307">
    <property type="entry name" value="Lin-54_fam"/>
</dbReference>
<dbReference type="Pfam" id="PF03638">
    <property type="entry name" value="TCR"/>
    <property type="match status" value="1"/>
</dbReference>
<dbReference type="CTD" id="9633"/>
<reference evidence="6 7" key="1">
    <citation type="journal article" date="2008" name="Nature">
        <title>Genome analysis of the platypus reveals unique signatures of evolution.</title>
        <authorList>
            <person name="Warren W.C."/>
            <person name="Hillier L.W."/>
            <person name="Marshall Graves J.A."/>
            <person name="Birney E."/>
            <person name="Ponting C.P."/>
            <person name="Grutzner F."/>
            <person name="Belov K."/>
            <person name="Miller W."/>
            <person name="Clarke L."/>
            <person name="Chinwalla A.T."/>
            <person name="Yang S.P."/>
            <person name="Heger A."/>
            <person name="Locke D.P."/>
            <person name="Miethke P."/>
            <person name="Waters P.D."/>
            <person name="Veyrunes F."/>
            <person name="Fulton L."/>
            <person name="Fulton B."/>
            <person name="Graves T."/>
            <person name="Wallis J."/>
            <person name="Puente X.S."/>
            <person name="Lopez-Otin C."/>
            <person name="Ordonez G.R."/>
            <person name="Eichler E.E."/>
            <person name="Chen L."/>
            <person name="Cheng Z."/>
            <person name="Deakin J.E."/>
            <person name="Alsop A."/>
            <person name="Thompson K."/>
            <person name="Kirby P."/>
            <person name="Papenfuss A.T."/>
            <person name="Wakefield M.J."/>
            <person name="Olender T."/>
            <person name="Lancet D."/>
            <person name="Huttley G.A."/>
            <person name="Smit A.F."/>
            <person name="Pask A."/>
            <person name="Temple-Smith P."/>
            <person name="Batzer M.A."/>
            <person name="Walker J.A."/>
            <person name="Konkel M.K."/>
            <person name="Harris R.S."/>
            <person name="Whittington C.M."/>
            <person name="Wong E.S."/>
            <person name="Gemmell N.J."/>
            <person name="Buschiazzo E."/>
            <person name="Vargas Jentzsch I.M."/>
            <person name="Merkel A."/>
            <person name="Schmitz J."/>
            <person name="Zemann A."/>
            <person name="Churakov G."/>
            <person name="Kriegs J.O."/>
            <person name="Brosius J."/>
            <person name="Murchison E.P."/>
            <person name="Sachidanandam R."/>
            <person name="Smith C."/>
            <person name="Hannon G.J."/>
            <person name="Tsend-Ayush E."/>
            <person name="McMillan D."/>
            <person name="Attenborough R."/>
            <person name="Rens W."/>
            <person name="Ferguson-Smith M."/>
            <person name="Lefevre C.M."/>
            <person name="Sharp J.A."/>
            <person name="Nicholas K.R."/>
            <person name="Ray D.A."/>
            <person name="Kube M."/>
            <person name="Reinhardt R."/>
            <person name="Pringle T.H."/>
            <person name="Taylor J."/>
            <person name="Jones R.C."/>
            <person name="Nixon B."/>
            <person name="Dacheux J.L."/>
            <person name="Niwa H."/>
            <person name="Sekita Y."/>
            <person name="Huang X."/>
            <person name="Stark A."/>
            <person name="Kheradpour P."/>
            <person name="Kellis M."/>
            <person name="Flicek P."/>
            <person name="Chen Y."/>
            <person name="Webber C."/>
            <person name="Hardison R."/>
            <person name="Nelson J."/>
            <person name="Hallsworth-Pepin K."/>
            <person name="Delehaunty K."/>
            <person name="Markovic C."/>
            <person name="Minx P."/>
            <person name="Feng Y."/>
            <person name="Kremitzki C."/>
            <person name="Mitreva M."/>
            <person name="Glasscock J."/>
            <person name="Wylie T."/>
            <person name="Wohldmann P."/>
            <person name="Thiru P."/>
            <person name="Nhan M.N."/>
            <person name="Pohl C.S."/>
            <person name="Smith S.M."/>
            <person name="Hou S."/>
            <person name="Nefedov M."/>
            <person name="de Jong P.J."/>
            <person name="Renfree M.B."/>
            <person name="Mardis E.R."/>
            <person name="Wilson R.K."/>
        </authorList>
    </citation>
    <scope>NUCLEOTIDE SEQUENCE [LARGE SCALE GENOMIC DNA]</scope>
    <source>
        <strain evidence="6 7">Glennie</strain>
    </source>
</reference>
<dbReference type="Ensembl" id="ENSOANT00000058211.1">
    <property type="protein sequence ID" value="ENSOANP00000045945.1"/>
    <property type="gene ID" value="ENSOANG00000043549.1"/>
</dbReference>
<dbReference type="RefSeq" id="XP_028917441.1">
    <property type="nucleotide sequence ID" value="XM_029061608.2"/>
</dbReference>
<dbReference type="SMART" id="SM01114">
    <property type="entry name" value="CXC"/>
    <property type="match status" value="2"/>
</dbReference>
<protein>
    <submittedName>
        <fullName evidence="6">Testis expressed metallothionein like protein</fullName>
    </submittedName>
</protein>
<accession>A0A6I8NX86</accession>
<keyword evidence="7" id="KW-1185">Reference proteome</keyword>
<dbReference type="InterPro" id="IPR005172">
    <property type="entry name" value="CRC"/>
</dbReference>
<comment type="similarity">
    <text evidence="2">Belongs to the lin-54 family.</text>
</comment>
<reference evidence="6" key="3">
    <citation type="submission" date="2025-09" db="UniProtKB">
        <authorList>
            <consortium name="Ensembl"/>
        </authorList>
    </citation>
    <scope>IDENTIFICATION</scope>
    <source>
        <strain evidence="6">Glennie</strain>
    </source>
</reference>
<organism evidence="6 7">
    <name type="scientific">Ornithorhynchus anatinus</name>
    <name type="common">Duckbill platypus</name>
    <dbReference type="NCBI Taxonomy" id="9258"/>
    <lineage>
        <taxon>Eukaryota</taxon>
        <taxon>Metazoa</taxon>
        <taxon>Chordata</taxon>
        <taxon>Craniata</taxon>
        <taxon>Vertebrata</taxon>
        <taxon>Euteleostomi</taxon>
        <taxon>Mammalia</taxon>
        <taxon>Monotremata</taxon>
        <taxon>Ornithorhynchidae</taxon>
        <taxon>Ornithorhynchus</taxon>
    </lineage>
</organism>
<gene>
    <name evidence="6" type="primary">TESMIN</name>
</gene>
<dbReference type="OMA" id="ILRIEFK"/>
<evidence type="ECO:0000256" key="3">
    <source>
        <dbReference type="ARBA" id="ARBA00023242"/>
    </source>
</evidence>
<dbReference type="PROSITE" id="PS51634">
    <property type="entry name" value="CRC"/>
    <property type="match status" value="1"/>
</dbReference>
<dbReference type="GO" id="GO:0005634">
    <property type="term" value="C:nucleus"/>
    <property type="evidence" value="ECO:0000318"/>
    <property type="project" value="GO_Central"/>
</dbReference>
<sequence>MEPLPSPEERLVAELLGQSRQFGAESLEPGGVAGIPPDGDFLTFQDAYLGPVDPPEMLLPPFYPGHGDGDLLDDYANLPELSSLEEALFPSLSPPRGHAHYVHFLSPVAPQPPSLQPSPLRSAPVEGAALGFGVDMRDPVDNTGRNSQEGADFQNLTVPSACDMFPSFQEIGENASCSHQNDPNPMVLCQLKGGMQILCLNNSGPGELRTLHLIPQHQDQNDLLQSDGSQPVTTLVGRFLPVPANLNFISQQLEQGSSSPATDGATFLSEPNLQGPTGVTVAGVTVSSWDTKSKKPCNCTKSQCLKLYCDCFASGDFCNNCNCNNCYNNQSHEAERCKAIKAKIMCSSTCKCISCKNYEESPQRRILWNGPHPAVPGSFEGGTLPLPSEPVAPSEQGTNRTPLPRISWEAVEATCARLLARGKEAEQAHYPKCLAEQLILEEFGRCVSQIFQQ</sequence>
<evidence type="ECO:0000256" key="2">
    <source>
        <dbReference type="ARBA" id="ARBA00007267"/>
    </source>
</evidence>
<comment type="subcellular location">
    <subcellularLocation>
        <location evidence="1">Nucleus</location>
    </subcellularLocation>
</comment>
<proteinExistence type="inferred from homology"/>
<dbReference type="GeneTree" id="ENSGT00940000161379"/>
<evidence type="ECO:0000256" key="4">
    <source>
        <dbReference type="SAM" id="MobiDB-lite"/>
    </source>
</evidence>
<evidence type="ECO:0000256" key="1">
    <source>
        <dbReference type="ARBA" id="ARBA00004123"/>
    </source>
</evidence>
<dbReference type="PANTHER" id="PTHR12446:SF22">
    <property type="entry name" value="TESMIN"/>
    <property type="match status" value="1"/>
</dbReference>
<evidence type="ECO:0000313" key="7">
    <source>
        <dbReference type="Proteomes" id="UP000002279"/>
    </source>
</evidence>
<keyword evidence="3" id="KW-0539">Nucleus</keyword>
<dbReference type="GeneID" id="100086471"/>
<evidence type="ECO:0000313" key="6">
    <source>
        <dbReference type="Ensembl" id="ENSOANP00000045945.1"/>
    </source>
</evidence>
<dbReference type="PANTHER" id="PTHR12446">
    <property type="entry name" value="TESMIN/TSO1-RELATED"/>
    <property type="match status" value="1"/>
</dbReference>
<reference evidence="6" key="2">
    <citation type="submission" date="2025-08" db="UniProtKB">
        <authorList>
            <consortium name="Ensembl"/>
        </authorList>
    </citation>
    <scope>IDENTIFICATION</scope>
    <source>
        <strain evidence="6">Glennie</strain>
    </source>
</reference>
<dbReference type="InterPro" id="IPR033467">
    <property type="entry name" value="Tesmin/TSO1-like_CXC"/>
</dbReference>
<dbReference type="GO" id="GO:0006355">
    <property type="term" value="P:regulation of DNA-templated transcription"/>
    <property type="evidence" value="ECO:0000318"/>
    <property type="project" value="GO_Central"/>
</dbReference>
<dbReference type="Proteomes" id="UP000002279">
    <property type="component" value="Chromosome 3"/>
</dbReference>
<dbReference type="Bgee" id="ENSOANG00000043549">
    <property type="expression patterns" value="Expressed in testis and 1 other cell type or tissue"/>
</dbReference>
<dbReference type="FunCoup" id="A0A6I8NX86">
    <property type="interactions" value="1056"/>
</dbReference>
<feature type="domain" description="CRC" evidence="5">
    <location>
        <begin position="293"/>
        <end position="341"/>
    </location>
</feature>
<name>A0A6I8NX86_ORNAN</name>
<dbReference type="InParanoid" id="A0A6I8NX86"/>